<gene>
    <name evidence="2" type="ORF">EJ08DRAFT_663825</name>
</gene>
<sequence>MRFANLPLLGFGLAAFVAAKEVQNYGCPVEGTTVYCYDQKWAEYRIGDLKNGDNFGCNDMHQAIPFCCNIDSMETDNPKCEFVVRLPDGPYKQSLKECKKQEMDTYACIDKTTGDIEKMPSEFPHCLWFWCFRVNGPEQIPQSRVVLSTAVKTVCLPAAPNQVQWAD</sequence>
<dbReference type="Proteomes" id="UP000800235">
    <property type="component" value="Unassembled WGS sequence"/>
</dbReference>
<reference evidence="2" key="1">
    <citation type="journal article" date="2020" name="Stud. Mycol.">
        <title>101 Dothideomycetes genomes: a test case for predicting lifestyles and emergence of pathogens.</title>
        <authorList>
            <person name="Haridas S."/>
            <person name="Albert R."/>
            <person name="Binder M."/>
            <person name="Bloem J."/>
            <person name="Labutti K."/>
            <person name="Salamov A."/>
            <person name="Andreopoulos B."/>
            <person name="Baker S."/>
            <person name="Barry K."/>
            <person name="Bills G."/>
            <person name="Bluhm B."/>
            <person name="Cannon C."/>
            <person name="Castanera R."/>
            <person name="Culley D."/>
            <person name="Daum C."/>
            <person name="Ezra D."/>
            <person name="Gonzalez J."/>
            <person name="Henrissat B."/>
            <person name="Kuo A."/>
            <person name="Liang C."/>
            <person name="Lipzen A."/>
            <person name="Lutzoni F."/>
            <person name="Magnuson J."/>
            <person name="Mondo S."/>
            <person name="Nolan M."/>
            <person name="Ohm R."/>
            <person name="Pangilinan J."/>
            <person name="Park H.-J."/>
            <person name="Ramirez L."/>
            <person name="Alfaro M."/>
            <person name="Sun H."/>
            <person name="Tritt A."/>
            <person name="Yoshinaga Y."/>
            <person name="Zwiers L.-H."/>
            <person name="Turgeon B."/>
            <person name="Goodwin S."/>
            <person name="Spatafora J."/>
            <person name="Crous P."/>
            <person name="Grigoriev I."/>
        </authorList>
    </citation>
    <scope>NUCLEOTIDE SEQUENCE</scope>
    <source>
        <strain evidence="2">CBS 130266</strain>
    </source>
</reference>
<proteinExistence type="predicted"/>
<accession>A0A9P4NKB2</accession>
<keyword evidence="1" id="KW-0732">Signal</keyword>
<dbReference type="AlphaFoldDB" id="A0A9P4NKB2"/>
<evidence type="ECO:0000256" key="1">
    <source>
        <dbReference type="SAM" id="SignalP"/>
    </source>
</evidence>
<dbReference type="EMBL" id="MU007072">
    <property type="protein sequence ID" value="KAF2424948.1"/>
    <property type="molecule type" value="Genomic_DNA"/>
</dbReference>
<comment type="caution">
    <text evidence="2">The sequence shown here is derived from an EMBL/GenBank/DDBJ whole genome shotgun (WGS) entry which is preliminary data.</text>
</comment>
<organism evidence="2 3">
    <name type="scientific">Tothia fuscella</name>
    <dbReference type="NCBI Taxonomy" id="1048955"/>
    <lineage>
        <taxon>Eukaryota</taxon>
        <taxon>Fungi</taxon>
        <taxon>Dikarya</taxon>
        <taxon>Ascomycota</taxon>
        <taxon>Pezizomycotina</taxon>
        <taxon>Dothideomycetes</taxon>
        <taxon>Pleosporomycetidae</taxon>
        <taxon>Venturiales</taxon>
        <taxon>Cylindrosympodiaceae</taxon>
        <taxon>Tothia</taxon>
    </lineage>
</organism>
<evidence type="ECO:0000313" key="3">
    <source>
        <dbReference type="Proteomes" id="UP000800235"/>
    </source>
</evidence>
<name>A0A9P4NKB2_9PEZI</name>
<protein>
    <submittedName>
        <fullName evidence="2">Uncharacterized protein</fullName>
    </submittedName>
</protein>
<feature type="chain" id="PRO_5040240890" evidence="1">
    <location>
        <begin position="20"/>
        <end position="167"/>
    </location>
</feature>
<evidence type="ECO:0000313" key="2">
    <source>
        <dbReference type="EMBL" id="KAF2424948.1"/>
    </source>
</evidence>
<keyword evidence="3" id="KW-1185">Reference proteome</keyword>
<feature type="signal peptide" evidence="1">
    <location>
        <begin position="1"/>
        <end position="19"/>
    </location>
</feature>